<evidence type="ECO:0000313" key="3">
    <source>
        <dbReference type="Proteomes" id="UP000887572"/>
    </source>
</evidence>
<dbReference type="InterPro" id="IPR050113">
    <property type="entry name" value="Ub_conjugating_enzyme"/>
</dbReference>
<organism evidence="3 4">
    <name type="scientific">Globodera rostochiensis</name>
    <name type="common">Golden nematode worm</name>
    <name type="synonym">Heterodera rostochiensis</name>
    <dbReference type="NCBI Taxonomy" id="31243"/>
    <lineage>
        <taxon>Eukaryota</taxon>
        <taxon>Metazoa</taxon>
        <taxon>Ecdysozoa</taxon>
        <taxon>Nematoda</taxon>
        <taxon>Chromadorea</taxon>
        <taxon>Rhabditida</taxon>
        <taxon>Tylenchina</taxon>
        <taxon>Tylenchomorpha</taxon>
        <taxon>Tylenchoidea</taxon>
        <taxon>Heteroderidae</taxon>
        <taxon>Heteroderinae</taxon>
        <taxon>Globodera</taxon>
    </lineage>
</organism>
<name>A0A914GYA2_GLORO</name>
<protein>
    <submittedName>
        <fullName evidence="4">UBC core domain-containing protein</fullName>
    </submittedName>
</protein>
<evidence type="ECO:0000256" key="1">
    <source>
        <dbReference type="SAM" id="MobiDB-lite"/>
    </source>
</evidence>
<feature type="region of interest" description="Disordered" evidence="1">
    <location>
        <begin position="237"/>
        <end position="280"/>
    </location>
</feature>
<dbReference type="WBParaSite" id="Gr19_v10_g11898.t2">
    <property type="protein sequence ID" value="Gr19_v10_g11898.t2"/>
    <property type="gene ID" value="Gr19_v10_g11898"/>
</dbReference>
<sequence length="280" mass="31702">MRSTTPQRHRPEIIERNKGKKTSAQNGGRAAEFNDVIGYYCRVMSCLLFEVKLTRPIVIRYSILNFCRHSPPRMSSSGHAQTSNSSAIRALQMELRSLQSQPVEVGIFGPPGTLYQGGYFKAHLKFPTNYPYSPPTMRFIHSVWHPNVYENGDTCISILHPPVDDPHMISLLNEPNTSSPANVDASVMYRKYKDYGDQEYATVIRKQVDKSKEEARKDNVVVPETIDEYVVKAKPKLGNESNDVIDLDEDYYDYEDDDTDEDGNYGGDDEEDSGQGDDES</sequence>
<dbReference type="InterPro" id="IPR000608">
    <property type="entry name" value="UBC"/>
</dbReference>
<dbReference type="Pfam" id="PF00179">
    <property type="entry name" value="UQ_con"/>
    <property type="match status" value="1"/>
</dbReference>
<dbReference type="PANTHER" id="PTHR24067">
    <property type="entry name" value="UBIQUITIN-CONJUGATING ENZYME E2"/>
    <property type="match status" value="1"/>
</dbReference>
<dbReference type="PROSITE" id="PS50127">
    <property type="entry name" value="UBC_2"/>
    <property type="match status" value="1"/>
</dbReference>
<reference evidence="4" key="1">
    <citation type="submission" date="2022-11" db="UniProtKB">
        <authorList>
            <consortium name="WormBaseParasite"/>
        </authorList>
    </citation>
    <scope>IDENTIFICATION</scope>
</reference>
<dbReference type="Proteomes" id="UP000887572">
    <property type="component" value="Unplaced"/>
</dbReference>
<dbReference type="InterPro" id="IPR016135">
    <property type="entry name" value="UBQ-conjugating_enzyme/RWD"/>
</dbReference>
<dbReference type="AlphaFoldDB" id="A0A914GYA2"/>
<dbReference type="SMART" id="SM00212">
    <property type="entry name" value="UBCc"/>
    <property type="match status" value="1"/>
</dbReference>
<proteinExistence type="predicted"/>
<feature type="region of interest" description="Disordered" evidence="1">
    <location>
        <begin position="1"/>
        <end position="27"/>
    </location>
</feature>
<keyword evidence="3" id="KW-1185">Reference proteome</keyword>
<feature type="compositionally biased region" description="Acidic residues" evidence="1">
    <location>
        <begin position="243"/>
        <end position="280"/>
    </location>
</feature>
<feature type="domain" description="UBC core" evidence="2">
    <location>
        <begin position="68"/>
        <end position="224"/>
    </location>
</feature>
<evidence type="ECO:0000313" key="4">
    <source>
        <dbReference type="WBParaSite" id="Gr19_v10_g11898.t2"/>
    </source>
</evidence>
<dbReference type="Gene3D" id="3.10.110.10">
    <property type="entry name" value="Ubiquitin Conjugating Enzyme"/>
    <property type="match status" value="1"/>
</dbReference>
<evidence type="ECO:0000259" key="2">
    <source>
        <dbReference type="PROSITE" id="PS50127"/>
    </source>
</evidence>
<accession>A0A914GYA2</accession>
<dbReference type="SUPFAM" id="SSF54495">
    <property type="entry name" value="UBC-like"/>
    <property type="match status" value="1"/>
</dbReference>
<dbReference type="GO" id="GO:0032446">
    <property type="term" value="P:protein modification by small protein conjugation"/>
    <property type="evidence" value="ECO:0007669"/>
    <property type="project" value="UniProtKB-ARBA"/>
</dbReference>